<dbReference type="AlphaFoldDB" id="A0A8T1NFG7"/>
<gene>
    <name evidence="1" type="ORF">CIPAW_14G020300</name>
</gene>
<protein>
    <submittedName>
        <fullName evidence="1">Uncharacterized protein</fullName>
    </submittedName>
</protein>
<evidence type="ECO:0000313" key="2">
    <source>
        <dbReference type="Proteomes" id="UP000811609"/>
    </source>
</evidence>
<keyword evidence="2" id="KW-1185">Reference proteome</keyword>
<dbReference type="EMBL" id="CM031822">
    <property type="protein sequence ID" value="KAG6628541.1"/>
    <property type="molecule type" value="Genomic_DNA"/>
</dbReference>
<proteinExistence type="predicted"/>
<reference evidence="1" key="1">
    <citation type="submission" date="2020-12" db="EMBL/GenBank/DDBJ databases">
        <title>WGS assembly of Carya illinoinensis cv. Pawnee.</title>
        <authorList>
            <person name="Platts A."/>
            <person name="Shu S."/>
            <person name="Wright S."/>
            <person name="Barry K."/>
            <person name="Edger P."/>
            <person name="Pires J.C."/>
            <person name="Schmutz J."/>
        </authorList>
    </citation>
    <scope>NUCLEOTIDE SEQUENCE</scope>
    <source>
        <tissue evidence="1">Leaf</tissue>
    </source>
</reference>
<organism evidence="1 2">
    <name type="scientific">Carya illinoinensis</name>
    <name type="common">Pecan</name>
    <dbReference type="NCBI Taxonomy" id="32201"/>
    <lineage>
        <taxon>Eukaryota</taxon>
        <taxon>Viridiplantae</taxon>
        <taxon>Streptophyta</taxon>
        <taxon>Embryophyta</taxon>
        <taxon>Tracheophyta</taxon>
        <taxon>Spermatophyta</taxon>
        <taxon>Magnoliopsida</taxon>
        <taxon>eudicotyledons</taxon>
        <taxon>Gunneridae</taxon>
        <taxon>Pentapetalae</taxon>
        <taxon>rosids</taxon>
        <taxon>fabids</taxon>
        <taxon>Fagales</taxon>
        <taxon>Juglandaceae</taxon>
        <taxon>Carya</taxon>
    </lineage>
</organism>
<name>A0A8T1NFG7_CARIL</name>
<comment type="caution">
    <text evidence="1">The sequence shown here is derived from an EMBL/GenBank/DDBJ whole genome shotgun (WGS) entry which is preliminary data.</text>
</comment>
<evidence type="ECO:0000313" key="1">
    <source>
        <dbReference type="EMBL" id="KAG6628541.1"/>
    </source>
</evidence>
<accession>A0A8T1NFG7</accession>
<dbReference type="Proteomes" id="UP000811609">
    <property type="component" value="Chromosome 14"/>
</dbReference>
<sequence length="116" mass="12354">MVIGNAAVCLPCFLEFPPWCFIMPVRLCTLVVASIEDSLECVSELTGGWSVCCCSLDSLADIVAADATGWGRNIPGKTSRSLLGSIKPPLFCCSLCMVSNFCLLMFSESDSSSLSL</sequence>